<gene>
    <name evidence="5" type="ORF">FIA58_017930</name>
</gene>
<dbReference type="SUPFAM" id="SSF56935">
    <property type="entry name" value="Porins"/>
    <property type="match status" value="1"/>
</dbReference>
<dbReference type="RefSeq" id="WP_140964075.1">
    <property type="nucleotide sequence ID" value="NZ_VEVQ02000015.1"/>
</dbReference>
<dbReference type="EMBL" id="VEVQ02000015">
    <property type="protein sequence ID" value="NHN27563.1"/>
    <property type="molecule type" value="Genomic_DNA"/>
</dbReference>
<dbReference type="InterPro" id="IPR036942">
    <property type="entry name" value="Beta-barrel_TonB_sf"/>
</dbReference>
<evidence type="ECO:0000256" key="2">
    <source>
        <dbReference type="ARBA" id="ARBA00023136"/>
    </source>
</evidence>
<evidence type="ECO:0000256" key="3">
    <source>
        <dbReference type="ARBA" id="ARBA00023237"/>
    </source>
</evidence>
<keyword evidence="4" id="KW-0732">Signal</keyword>
<evidence type="ECO:0000256" key="1">
    <source>
        <dbReference type="ARBA" id="ARBA00004442"/>
    </source>
</evidence>
<proteinExistence type="predicted"/>
<protein>
    <submittedName>
        <fullName evidence="5">TonB-dependent receptor</fullName>
    </submittedName>
</protein>
<organism evidence="5 6">
    <name type="scientific">Flavobacterium jejuense</name>
    <dbReference type="NCBI Taxonomy" id="1544455"/>
    <lineage>
        <taxon>Bacteria</taxon>
        <taxon>Pseudomonadati</taxon>
        <taxon>Bacteroidota</taxon>
        <taxon>Flavobacteriia</taxon>
        <taxon>Flavobacteriales</taxon>
        <taxon>Flavobacteriaceae</taxon>
        <taxon>Flavobacterium</taxon>
    </lineage>
</organism>
<evidence type="ECO:0000313" key="6">
    <source>
        <dbReference type="Proteomes" id="UP000817854"/>
    </source>
</evidence>
<dbReference type="Gene3D" id="2.40.170.20">
    <property type="entry name" value="TonB-dependent receptor, beta-barrel domain"/>
    <property type="match status" value="1"/>
</dbReference>
<sequence length="585" mass="65797">MNKFKIYFSIVIILIMTQFSFAQVKDENIGSEVVNIVKAYSPTISDAFKVKETPVMEDEDNSQKEVIKYNIFSFPVASTFTPAKGKAAAVDKSEREKIYRNYATLGFGSFSTANAELFITENFGRNSYVGGMLRHLSSQGGIKDVVLDDKYYNTSLDVTYGSRERDMSWNVDLAVKNQIYNWYGLPTSTIAFDEATIAAIDPKQSYNTIALGGKLSMEKSFLNEASLQFKRFSDAFGSGENRFFVKPNFDIDVMEQKIKANFILDYVGGKFEKDYQAIDEIKYSNIIFGTKPSILYQQDDLSVDLGVGVFYTTGKINGESDSKIFVYPNVKASYRIVGDILVGYAGAEGGLNQNSYAEFVDQNPFVSPTLFVSPTDNKYDIYVGVKGKLANSVAFNVRGTLKNEDYKPLFVSNEYVFGNANEEGYTNGNSFDILYDNVKTVSIFGEIKADFSKHVTFGINGTYNNYTTDVQSEAWNLPQLNIGATLDFDITNKWYAGTNIFFVGERKDRVSVQSIAAVFPPQFDLQEVTLDSYFDLNAHIGYKYNDRLTAFLRGNNLANQQYNRWANFPVQGIQVLLGANYKFDF</sequence>
<comment type="subcellular location">
    <subcellularLocation>
        <location evidence="1">Cell outer membrane</location>
    </subcellularLocation>
</comment>
<keyword evidence="5" id="KW-0675">Receptor</keyword>
<dbReference type="Proteomes" id="UP000817854">
    <property type="component" value="Unassembled WGS sequence"/>
</dbReference>
<evidence type="ECO:0000313" key="5">
    <source>
        <dbReference type="EMBL" id="NHN27563.1"/>
    </source>
</evidence>
<keyword evidence="3" id="KW-0998">Cell outer membrane</keyword>
<name>A0ABX0IV27_9FLAO</name>
<comment type="caution">
    <text evidence="5">The sequence shown here is derived from an EMBL/GenBank/DDBJ whole genome shotgun (WGS) entry which is preliminary data.</text>
</comment>
<evidence type="ECO:0000256" key="4">
    <source>
        <dbReference type="SAM" id="SignalP"/>
    </source>
</evidence>
<reference evidence="5 6" key="3">
    <citation type="submission" date="2020-02" db="EMBL/GenBank/DDBJ databases">
        <title>Flavobacterium profundi sp. nov., isolated from a deep-sea seamount.</title>
        <authorList>
            <person name="Zhang D.-C."/>
        </authorList>
    </citation>
    <scope>NUCLEOTIDE SEQUENCE [LARGE SCALE GENOMIC DNA]</scope>
    <source>
        <strain evidence="5 6">EC11</strain>
    </source>
</reference>
<reference evidence="6" key="1">
    <citation type="submission" date="2019-05" db="EMBL/GenBank/DDBJ databases">
        <title>Flavobacterium profundi sp. nov., isolated from a deep-sea seamount.</title>
        <authorList>
            <person name="Zhang D.-C."/>
        </authorList>
    </citation>
    <scope>NUCLEOTIDE SEQUENCE [LARGE SCALE GENOMIC DNA]</scope>
    <source>
        <strain evidence="6">EC11</strain>
    </source>
</reference>
<reference evidence="5 6" key="2">
    <citation type="submission" date="2019-05" db="EMBL/GenBank/DDBJ databases">
        <authorList>
            <person name="Lianzixin W."/>
        </authorList>
    </citation>
    <scope>NUCLEOTIDE SEQUENCE [LARGE SCALE GENOMIC DNA]</scope>
    <source>
        <strain evidence="5 6">EC11</strain>
    </source>
</reference>
<keyword evidence="2" id="KW-0472">Membrane</keyword>
<keyword evidence="6" id="KW-1185">Reference proteome</keyword>
<feature type="chain" id="PRO_5046639030" evidence="4">
    <location>
        <begin position="23"/>
        <end position="585"/>
    </location>
</feature>
<accession>A0ABX0IV27</accession>
<feature type="signal peptide" evidence="4">
    <location>
        <begin position="1"/>
        <end position="22"/>
    </location>
</feature>